<evidence type="ECO:0000313" key="3">
    <source>
        <dbReference type="Proteomes" id="UP000237347"/>
    </source>
</evidence>
<reference evidence="2 3" key="1">
    <citation type="journal article" date="2018" name="Sci. Data">
        <title>The draft genome sequence of cork oak.</title>
        <authorList>
            <person name="Ramos A.M."/>
            <person name="Usie A."/>
            <person name="Barbosa P."/>
            <person name="Barros P.M."/>
            <person name="Capote T."/>
            <person name="Chaves I."/>
            <person name="Simoes F."/>
            <person name="Abreu I."/>
            <person name="Carrasquinho I."/>
            <person name="Faro C."/>
            <person name="Guimaraes J.B."/>
            <person name="Mendonca D."/>
            <person name="Nobrega F."/>
            <person name="Rodrigues L."/>
            <person name="Saibo N.J.M."/>
            <person name="Varela M.C."/>
            <person name="Egas C."/>
            <person name="Matos J."/>
            <person name="Miguel C.M."/>
            <person name="Oliveira M.M."/>
            <person name="Ricardo C.P."/>
            <person name="Goncalves S."/>
        </authorList>
    </citation>
    <scope>NUCLEOTIDE SEQUENCE [LARGE SCALE GENOMIC DNA]</scope>
    <source>
        <strain evidence="3">cv. HL8</strain>
    </source>
</reference>
<gene>
    <name evidence="2" type="primary">TPR3_0</name>
    <name evidence="2" type="ORF">CFP56_036634</name>
</gene>
<protein>
    <submittedName>
        <fullName evidence="2">Topless-related protein 3</fullName>
    </submittedName>
</protein>
<evidence type="ECO:0000256" key="1">
    <source>
        <dbReference type="SAM" id="MobiDB-lite"/>
    </source>
</evidence>
<dbReference type="SUPFAM" id="SSF50978">
    <property type="entry name" value="WD40 repeat-like"/>
    <property type="match status" value="1"/>
</dbReference>
<proteinExistence type="predicted"/>
<dbReference type="InterPro" id="IPR015943">
    <property type="entry name" value="WD40/YVTN_repeat-like_dom_sf"/>
</dbReference>
<accession>A0AAW0J6P0</accession>
<dbReference type="Proteomes" id="UP000237347">
    <property type="component" value="Unassembled WGS sequence"/>
</dbReference>
<sequence>MRLLVVHETQLAIYDASKMDRIRQWVPQDALSAPISYAAYSCNSQLVYATFYDGNIGVFDADSLRLRCRIAPSAYLSQAALNGSQSVHPLVVAANPLDPNQFAVGLTDGSVKVIEPTESEGKWGSSPPMDNGILNGRTASSSTTSNHTPDQTQR</sequence>
<dbReference type="EMBL" id="PKMF04000673">
    <property type="protein sequence ID" value="KAK7822233.1"/>
    <property type="molecule type" value="Genomic_DNA"/>
</dbReference>
<dbReference type="PANTHER" id="PTHR44083:SF2">
    <property type="entry name" value="TOPLESS-RELATED PROTEIN 3"/>
    <property type="match status" value="1"/>
</dbReference>
<feature type="compositionally biased region" description="Polar residues" evidence="1">
    <location>
        <begin position="137"/>
        <end position="154"/>
    </location>
</feature>
<name>A0AAW0J6P0_QUESU</name>
<feature type="region of interest" description="Disordered" evidence="1">
    <location>
        <begin position="117"/>
        <end position="154"/>
    </location>
</feature>
<dbReference type="AlphaFoldDB" id="A0AAW0J6P0"/>
<dbReference type="GO" id="GO:0006355">
    <property type="term" value="P:regulation of DNA-templated transcription"/>
    <property type="evidence" value="ECO:0007669"/>
    <property type="project" value="InterPro"/>
</dbReference>
<organism evidence="2 3">
    <name type="scientific">Quercus suber</name>
    <name type="common">Cork oak</name>
    <dbReference type="NCBI Taxonomy" id="58331"/>
    <lineage>
        <taxon>Eukaryota</taxon>
        <taxon>Viridiplantae</taxon>
        <taxon>Streptophyta</taxon>
        <taxon>Embryophyta</taxon>
        <taxon>Tracheophyta</taxon>
        <taxon>Spermatophyta</taxon>
        <taxon>Magnoliopsida</taxon>
        <taxon>eudicotyledons</taxon>
        <taxon>Gunneridae</taxon>
        <taxon>Pentapetalae</taxon>
        <taxon>rosids</taxon>
        <taxon>fabids</taxon>
        <taxon>Fagales</taxon>
        <taxon>Fagaceae</taxon>
        <taxon>Quercus</taxon>
    </lineage>
</organism>
<dbReference type="InterPro" id="IPR027728">
    <property type="entry name" value="Topless_fam"/>
</dbReference>
<comment type="caution">
    <text evidence="2">The sequence shown here is derived from an EMBL/GenBank/DDBJ whole genome shotgun (WGS) entry which is preliminary data.</text>
</comment>
<dbReference type="InterPro" id="IPR036322">
    <property type="entry name" value="WD40_repeat_dom_sf"/>
</dbReference>
<keyword evidence="3" id="KW-1185">Reference proteome</keyword>
<evidence type="ECO:0000313" key="2">
    <source>
        <dbReference type="EMBL" id="KAK7822233.1"/>
    </source>
</evidence>
<dbReference type="Gene3D" id="2.130.10.10">
    <property type="entry name" value="YVTN repeat-like/Quinoprotein amine dehydrogenase"/>
    <property type="match status" value="1"/>
</dbReference>
<dbReference type="PANTHER" id="PTHR44083">
    <property type="entry name" value="TOPLESS-RELATED PROTEIN 1-RELATED"/>
    <property type="match status" value="1"/>
</dbReference>